<reference evidence="8" key="1">
    <citation type="submission" date="2021-12" db="EMBL/GenBank/DDBJ databases">
        <authorList>
            <person name="Rodrigo-Torres L."/>
            <person name="Arahal R. D."/>
            <person name="Lucena T."/>
        </authorList>
    </citation>
    <scope>NUCLEOTIDE SEQUENCE</scope>
    <source>
        <strain evidence="8">CECT 8226</strain>
    </source>
</reference>
<dbReference type="PANTHER" id="PTHR11455">
    <property type="entry name" value="CRYPTOCHROME"/>
    <property type="match status" value="1"/>
</dbReference>
<dbReference type="Gene3D" id="1.25.40.80">
    <property type="match status" value="1"/>
</dbReference>
<organism evidence="8 9">
    <name type="scientific">Vibrio hippocampi</name>
    <dbReference type="NCBI Taxonomy" id="654686"/>
    <lineage>
        <taxon>Bacteria</taxon>
        <taxon>Pseudomonadati</taxon>
        <taxon>Pseudomonadota</taxon>
        <taxon>Gammaproteobacteria</taxon>
        <taxon>Vibrionales</taxon>
        <taxon>Vibrionaceae</taxon>
        <taxon>Vibrio</taxon>
    </lineage>
</organism>
<evidence type="ECO:0000313" key="9">
    <source>
        <dbReference type="Proteomes" id="UP000838160"/>
    </source>
</evidence>
<dbReference type="Gene3D" id="3.40.50.620">
    <property type="entry name" value="HUPs"/>
    <property type="match status" value="1"/>
</dbReference>
<keyword evidence="4 6" id="KW-0274">FAD</keyword>
<dbReference type="Pfam" id="PF03441">
    <property type="entry name" value="FAD_binding_7"/>
    <property type="match status" value="1"/>
</dbReference>
<dbReference type="InterPro" id="IPR006050">
    <property type="entry name" value="DNA_photolyase_N"/>
</dbReference>
<protein>
    <recommendedName>
        <fullName evidence="2 6">Cryptochrome DASH</fullName>
    </recommendedName>
</protein>
<dbReference type="InterPro" id="IPR036155">
    <property type="entry name" value="Crypto/Photolyase_N_sf"/>
</dbReference>
<gene>
    <name evidence="8" type="primary">cry1</name>
    <name evidence="8" type="ORF">VHP8226_03933</name>
</gene>
<comment type="cofactor">
    <cofactor evidence="6">
        <name>(6R)-5,10-methylene-5,6,7,8-tetrahydrofolate</name>
        <dbReference type="ChEBI" id="CHEBI:15636"/>
    </cofactor>
    <text evidence="6">Binds 1 5,10-methenyltetrahydrofolate (MTHF) per subunit.</text>
</comment>
<evidence type="ECO:0000256" key="6">
    <source>
        <dbReference type="RuleBase" id="RU367151"/>
    </source>
</evidence>
<comment type="function">
    <text evidence="6">May have a photoreceptor function.</text>
</comment>
<dbReference type="InterPro" id="IPR005101">
    <property type="entry name" value="Cryptochr/Photolyase_FAD-bd"/>
</dbReference>
<comment type="cofactor">
    <cofactor evidence="6">
        <name>FAD</name>
        <dbReference type="ChEBI" id="CHEBI:57692"/>
    </cofactor>
    <text evidence="6">Binds 1 FAD per subunit.</text>
</comment>
<dbReference type="Proteomes" id="UP000838160">
    <property type="component" value="Unassembled WGS sequence"/>
</dbReference>
<dbReference type="InterPro" id="IPR014133">
    <property type="entry name" value="Cry_DASH"/>
</dbReference>
<proteinExistence type="inferred from homology"/>
<dbReference type="NCBIfam" id="TIGR02765">
    <property type="entry name" value="crypto_DASH"/>
    <property type="match status" value="1"/>
</dbReference>
<dbReference type="PRINTS" id="PR00147">
    <property type="entry name" value="DNAPHOTLYASE"/>
</dbReference>
<evidence type="ECO:0000256" key="3">
    <source>
        <dbReference type="ARBA" id="ARBA00022630"/>
    </source>
</evidence>
<dbReference type="InterPro" id="IPR002081">
    <property type="entry name" value="Cryptochrome/DNA_photolyase_1"/>
</dbReference>
<accession>A0ABM8ZPE2</accession>
<dbReference type="PROSITE" id="PS51645">
    <property type="entry name" value="PHR_CRY_ALPHA_BETA"/>
    <property type="match status" value="1"/>
</dbReference>
<dbReference type="SUPFAM" id="SSF48173">
    <property type="entry name" value="Cryptochrome/photolyase FAD-binding domain"/>
    <property type="match status" value="1"/>
</dbReference>
<dbReference type="Gene3D" id="1.10.579.10">
    <property type="entry name" value="DNA Cyclobutane Dipyrimidine Photolyase, subunit A, domain 3"/>
    <property type="match status" value="1"/>
</dbReference>
<keyword evidence="3 6" id="KW-0285">Flavoprotein</keyword>
<dbReference type="SUPFAM" id="SSF52425">
    <property type="entry name" value="Cryptochrome/photolyase, N-terminal domain"/>
    <property type="match status" value="1"/>
</dbReference>
<evidence type="ECO:0000256" key="4">
    <source>
        <dbReference type="ARBA" id="ARBA00022827"/>
    </source>
</evidence>
<evidence type="ECO:0000259" key="7">
    <source>
        <dbReference type="PROSITE" id="PS51645"/>
    </source>
</evidence>
<comment type="similarity">
    <text evidence="1 6">Belongs to the DNA photolyase class-1 family.</text>
</comment>
<dbReference type="PANTHER" id="PTHR11455:SF22">
    <property type="entry name" value="CRYPTOCHROME DASH"/>
    <property type="match status" value="1"/>
</dbReference>
<name>A0ABM8ZPE2_9VIBR</name>
<keyword evidence="5 6" id="KW-0157">Chromophore</keyword>
<evidence type="ECO:0000256" key="5">
    <source>
        <dbReference type="ARBA" id="ARBA00022991"/>
    </source>
</evidence>
<evidence type="ECO:0000256" key="2">
    <source>
        <dbReference type="ARBA" id="ARBA00017881"/>
    </source>
</evidence>
<comment type="caution">
    <text evidence="8">The sequence shown here is derived from an EMBL/GenBank/DDBJ whole genome shotgun (WGS) entry which is preliminary data.</text>
</comment>
<dbReference type="EMBL" id="CAKLCM010000003">
    <property type="protein sequence ID" value="CAH0530273.1"/>
    <property type="molecule type" value="Genomic_DNA"/>
</dbReference>
<dbReference type="InterPro" id="IPR036134">
    <property type="entry name" value="Crypto/Photolyase_FAD-like_sf"/>
</dbReference>
<dbReference type="Pfam" id="PF00875">
    <property type="entry name" value="DNA_photolyase"/>
    <property type="match status" value="1"/>
</dbReference>
<sequence>MTERVGVYWFSNDLRVEDNQLLLSASTQVDHLVCVFTMPTVSPYLKRYSQSESFGEYKLTFLHQALLDLTKSLAQRDQQLYCTALSIAEILDIIESKYGLHDLFVSASAGIDERKTLSSIQAQHPLLTIHSDYVSSLFYPNQLPFDCQQLPDSFSKFRKRVETLPIDEPALACRFLPPSLPVELKHIDIASLNTINSDADTVQNINGFVGGEHTGQAHCRQYFAGSFASHYKQTRNAIDGENYSTQFSPWLALGCVSPKWILRELKQYETVNGANDSTYWIYFELLWREYFFWYAMKFGPQLFRFKGIKPNPPHTSLYPQRLKMWQLGNTPYPLVNALMHQLVATGYMSNRGRQIVASCLVNELQLDWRYGAAFFEVHLIDYDVGSNWGNWQYIAGVGADPQPSRHFDLNKQTEQFDPQRMFISKWHGDATTMSLNSVDITDWPIDSMETENEYGKTY</sequence>
<evidence type="ECO:0000256" key="1">
    <source>
        <dbReference type="ARBA" id="ARBA00005862"/>
    </source>
</evidence>
<dbReference type="InterPro" id="IPR014729">
    <property type="entry name" value="Rossmann-like_a/b/a_fold"/>
</dbReference>
<feature type="domain" description="Photolyase/cryptochrome alpha/beta" evidence="7">
    <location>
        <begin position="4"/>
        <end position="137"/>
    </location>
</feature>
<keyword evidence="9" id="KW-1185">Reference proteome</keyword>
<evidence type="ECO:0000313" key="8">
    <source>
        <dbReference type="EMBL" id="CAH0530273.1"/>
    </source>
</evidence>
<dbReference type="RefSeq" id="WP_237486779.1">
    <property type="nucleotide sequence ID" value="NZ_CAKLCM010000003.1"/>
</dbReference>